<dbReference type="AlphaFoldDB" id="A0A085MAP5"/>
<organism evidence="1 2">
    <name type="scientific">Trichuris suis</name>
    <name type="common">pig whipworm</name>
    <dbReference type="NCBI Taxonomy" id="68888"/>
    <lineage>
        <taxon>Eukaryota</taxon>
        <taxon>Metazoa</taxon>
        <taxon>Ecdysozoa</taxon>
        <taxon>Nematoda</taxon>
        <taxon>Enoplea</taxon>
        <taxon>Dorylaimia</taxon>
        <taxon>Trichinellida</taxon>
        <taxon>Trichuridae</taxon>
        <taxon>Trichuris</taxon>
    </lineage>
</organism>
<reference evidence="1 2" key="1">
    <citation type="journal article" date="2014" name="Nat. Genet.">
        <title>Genome and transcriptome of the porcine whipworm Trichuris suis.</title>
        <authorList>
            <person name="Jex A.R."/>
            <person name="Nejsum P."/>
            <person name="Schwarz E.M."/>
            <person name="Hu L."/>
            <person name="Young N.D."/>
            <person name="Hall R.S."/>
            <person name="Korhonen P.K."/>
            <person name="Liao S."/>
            <person name="Thamsborg S."/>
            <person name="Xia J."/>
            <person name="Xu P."/>
            <person name="Wang S."/>
            <person name="Scheerlinck J.P."/>
            <person name="Hofmann A."/>
            <person name="Sternberg P.W."/>
            <person name="Wang J."/>
            <person name="Gasser R.B."/>
        </authorList>
    </citation>
    <scope>NUCLEOTIDE SEQUENCE [LARGE SCALE GENOMIC DNA]</scope>
    <source>
        <strain evidence="1">DCEP-RM93M</strain>
    </source>
</reference>
<sequence length="66" mass="7436">MEPVVAYSGRNFLCMQVLQVVQTAPEAEISNAIQQSFVDAGLARRSLHFEIYRNRHSCTLVAKDPK</sequence>
<dbReference type="Proteomes" id="UP000030764">
    <property type="component" value="Unassembled WGS sequence"/>
</dbReference>
<protein>
    <submittedName>
        <fullName evidence="1">Uncharacterized protein</fullName>
    </submittedName>
</protein>
<keyword evidence="2" id="KW-1185">Reference proteome</keyword>
<name>A0A085MAP5_9BILA</name>
<evidence type="ECO:0000313" key="1">
    <source>
        <dbReference type="EMBL" id="KFD54291.1"/>
    </source>
</evidence>
<gene>
    <name evidence="1" type="ORF">M513_04833</name>
</gene>
<accession>A0A085MAP5</accession>
<evidence type="ECO:0000313" key="2">
    <source>
        <dbReference type="Proteomes" id="UP000030764"/>
    </source>
</evidence>
<dbReference type="EMBL" id="KL363209">
    <property type="protein sequence ID" value="KFD54291.1"/>
    <property type="molecule type" value="Genomic_DNA"/>
</dbReference>
<proteinExistence type="predicted"/>